<evidence type="ECO:0000256" key="8">
    <source>
        <dbReference type="ARBA" id="ARBA00023141"/>
    </source>
</evidence>
<keyword evidence="13" id="KW-1185">Reference proteome</keyword>
<evidence type="ECO:0000256" key="3">
    <source>
        <dbReference type="ARBA" id="ARBA00012068"/>
    </source>
</evidence>
<dbReference type="Gene3D" id="3.40.50.720">
    <property type="entry name" value="NAD(P)-binding Rossmann-like Domain"/>
    <property type="match status" value="1"/>
</dbReference>
<dbReference type="GO" id="GO:0070403">
    <property type="term" value="F:NAD+ binding"/>
    <property type="evidence" value="ECO:0007669"/>
    <property type="project" value="InterPro"/>
</dbReference>
<comment type="similarity">
    <text evidence="2">Belongs to the prephenate/arogenate dehydrogenase family.</text>
</comment>
<dbReference type="GO" id="GO:0008977">
    <property type="term" value="F:prephenate dehydrogenase (NAD+) activity"/>
    <property type="evidence" value="ECO:0007669"/>
    <property type="project" value="UniProtKB-EC"/>
</dbReference>
<name>A0A934IR46_9HYPH</name>
<dbReference type="SUPFAM" id="SSF48179">
    <property type="entry name" value="6-phosphogluconate dehydrogenase C-terminal domain-like"/>
    <property type="match status" value="1"/>
</dbReference>
<feature type="region of interest" description="Disordered" evidence="10">
    <location>
        <begin position="290"/>
        <end position="332"/>
    </location>
</feature>
<keyword evidence="4" id="KW-0827">Tyrosine biosynthesis</keyword>
<comment type="caution">
    <text evidence="12">The sequence shown here is derived from an EMBL/GenBank/DDBJ whole genome shotgun (WGS) entry which is preliminary data.</text>
</comment>
<keyword evidence="5" id="KW-0028">Amino-acid biosynthesis</keyword>
<dbReference type="NCBIfam" id="NF005694">
    <property type="entry name" value="PRK07502.1"/>
    <property type="match status" value="1"/>
</dbReference>
<dbReference type="InterPro" id="IPR046826">
    <property type="entry name" value="PDH_N"/>
</dbReference>
<dbReference type="Pfam" id="PF02153">
    <property type="entry name" value="PDH_N"/>
    <property type="match status" value="1"/>
</dbReference>
<dbReference type="PROSITE" id="PS51176">
    <property type="entry name" value="PDH_ADH"/>
    <property type="match status" value="1"/>
</dbReference>
<reference evidence="12" key="1">
    <citation type="submission" date="2020-12" db="EMBL/GenBank/DDBJ databases">
        <title>Bacterial taxonomy.</title>
        <authorList>
            <person name="Pan X."/>
        </authorList>
    </citation>
    <scope>NUCLEOTIDE SEQUENCE</scope>
    <source>
        <strain evidence="12">B2012</strain>
    </source>
</reference>
<comment type="pathway">
    <text evidence="1">Amino-acid biosynthesis; L-tyrosine biosynthesis; (4-hydroxyphenyl)pyruvate from prephenate (NAD(+) route): step 1/1.</text>
</comment>
<dbReference type="FunFam" id="1.10.3660.10:FF:000003">
    <property type="entry name" value="Prephenate dehydrogenase"/>
    <property type="match status" value="1"/>
</dbReference>
<dbReference type="InterPro" id="IPR050812">
    <property type="entry name" value="Preph/Arog_dehydrog"/>
</dbReference>
<gene>
    <name evidence="12" type="ORF">JCR33_15880</name>
</gene>
<dbReference type="InterPro" id="IPR046825">
    <property type="entry name" value="PDH_C"/>
</dbReference>
<feature type="domain" description="Prephenate/arogenate dehydrogenase" evidence="11">
    <location>
        <begin position="8"/>
        <end position="297"/>
    </location>
</feature>
<keyword evidence="8" id="KW-0057">Aromatic amino acid biosynthesis</keyword>
<sequence length="332" mass="35161">MVDRFRFQNVAIVGIGLIGSSIALALRAGGFKGPIAIGDRNGDALRVASEIGLGTSYHVSAAKAVAGADMVILAVPVGSMQATGRAIAPSLQADAIVTDVGSVKGSVIEAMAGSLPQSARFVAGHPIAGSEQSGPRAGFATLFAKRWCIITPTPETDQDALDVVADMWRGFGSHIEMMDAERHDLVLSITSHLPHLIAYNLVRTASDMESVAESEVIKFSAGGFRDFTRLAASDPTMWRDVFLNNRVAVLESLGRFSEDLAILQRAIRWGDGDTLYEIFERTRTVRTDVVGAGQDTAAPDFGRPREESSGEETASEEAAEDDAEAAPVSAAR</sequence>
<dbReference type="Gene3D" id="1.10.3660.10">
    <property type="entry name" value="6-phosphogluconate dehydrogenase C-terminal like domain"/>
    <property type="match status" value="1"/>
</dbReference>
<dbReference type="Proteomes" id="UP000609531">
    <property type="component" value="Unassembled WGS sequence"/>
</dbReference>
<accession>A0A934IR46</accession>
<evidence type="ECO:0000256" key="6">
    <source>
        <dbReference type="ARBA" id="ARBA00023002"/>
    </source>
</evidence>
<evidence type="ECO:0000313" key="12">
    <source>
        <dbReference type="EMBL" id="MBJ3777186.1"/>
    </source>
</evidence>
<evidence type="ECO:0000256" key="7">
    <source>
        <dbReference type="ARBA" id="ARBA00023027"/>
    </source>
</evidence>
<dbReference type="EMBL" id="JAEKJA010000013">
    <property type="protein sequence ID" value="MBJ3777186.1"/>
    <property type="molecule type" value="Genomic_DNA"/>
</dbReference>
<evidence type="ECO:0000259" key="11">
    <source>
        <dbReference type="PROSITE" id="PS51176"/>
    </source>
</evidence>
<evidence type="ECO:0000256" key="1">
    <source>
        <dbReference type="ARBA" id="ARBA00005067"/>
    </source>
</evidence>
<keyword evidence="7" id="KW-0520">NAD</keyword>
<evidence type="ECO:0000256" key="2">
    <source>
        <dbReference type="ARBA" id="ARBA00007964"/>
    </source>
</evidence>
<dbReference type="SUPFAM" id="SSF51735">
    <property type="entry name" value="NAD(P)-binding Rossmann-fold domains"/>
    <property type="match status" value="1"/>
</dbReference>
<evidence type="ECO:0000256" key="5">
    <source>
        <dbReference type="ARBA" id="ARBA00022605"/>
    </source>
</evidence>
<evidence type="ECO:0000256" key="4">
    <source>
        <dbReference type="ARBA" id="ARBA00022498"/>
    </source>
</evidence>
<dbReference type="FunFam" id="3.40.50.720:FF:000208">
    <property type="entry name" value="Prephenate dehydrogenase"/>
    <property type="match status" value="1"/>
</dbReference>
<evidence type="ECO:0000256" key="10">
    <source>
        <dbReference type="SAM" id="MobiDB-lite"/>
    </source>
</evidence>
<dbReference type="Pfam" id="PF20463">
    <property type="entry name" value="PDH_C"/>
    <property type="match status" value="1"/>
</dbReference>
<dbReference type="AlphaFoldDB" id="A0A934IR46"/>
<evidence type="ECO:0000313" key="13">
    <source>
        <dbReference type="Proteomes" id="UP000609531"/>
    </source>
</evidence>
<organism evidence="12 13">
    <name type="scientific">Acuticoccus mangrovi</name>
    <dbReference type="NCBI Taxonomy" id="2796142"/>
    <lineage>
        <taxon>Bacteria</taxon>
        <taxon>Pseudomonadati</taxon>
        <taxon>Pseudomonadota</taxon>
        <taxon>Alphaproteobacteria</taxon>
        <taxon>Hyphomicrobiales</taxon>
        <taxon>Amorphaceae</taxon>
        <taxon>Acuticoccus</taxon>
    </lineage>
</organism>
<keyword evidence="6" id="KW-0560">Oxidoreductase</keyword>
<proteinExistence type="inferred from homology"/>
<dbReference type="InterPro" id="IPR008927">
    <property type="entry name" value="6-PGluconate_DH-like_C_sf"/>
</dbReference>
<comment type="catalytic activity">
    <reaction evidence="9">
        <text>prephenate + NAD(+) = 3-(4-hydroxyphenyl)pyruvate + CO2 + NADH</text>
        <dbReference type="Rhea" id="RHEA:13869"/>
        <dbReference type="ChEBI" id="CHEBI:16526"/>
        <dbReference type="ChEBI" id="CHEBI:29934"/>
        <dbReference type="ChEBI" id="CHEBI:36242"/>
        <dbReference type="ChEBI" id="CHEBI:57540"/>
        <dbReference type="ChEBI" id="CHEBI:57945"/>
        <dbReference type="EC" id="1.3.1.12"/>
    </reaction>
</comment>
<feature type="compositionally biased region" description="Acidic residues" evidence="10">
    <location>
        <begin position="309"/>
        <end position="324"/>
    </location>
</feature>
<dbReference type="EC" id="1.3.1.12" evidence="3"/>
<dbReference type="RefSeq" id="WP_198883089.1">
    <property type="nucleotide sequence ID" value="NZ_JAEKJA010000013.1"/>
</dbReference>
<dbReference type="GO" id="GO:0006571">
    <property type="term" value="P:tyrosine biosynthetic process"/>
    <property type="evidence" value="ECO:0007669"/>
    <property type="project" value="UniProtKB-KW"/>
</dbReference>
<dbReference type="GO" id="GO:0004665">
    <property type="term" value="F:prephenate dehydrogenase (NADP+) activity"/>
    <property type="evidence" value="ECO:0007669"/>
    <property type="project" value="InterPro"/>
</dbReference>
<protein>
    <recommendedName>
        <fullName evidence="3">prephenate dehydrogenase</fullName>
        <ecNumber evidence="3">1.3.1.12</ecNumber>
    </recommendedName>
</protein>
<dbReference type="PANTHER" id="PTHR21363:SF0">
    <property type="entry name" value="PREPHENATE DEHYDROGENASE [NADP(+)]"/>
    <property type="match status" value="1"/>
</dbReference>
<dbReference type="InterPro" id="IPR036291">
    <property type="entry name" value="NAD(P)-bd_dom_sf"/>
</dbReference>
<evidence type="ECO:0000256" key="9">
    <source>
        <dbReference type="ARBA" id="ARBA00049260"/>
    </source>
</evidence>
<dbReference type="InterPro" id="IPR003099">
    <property type="entry name" value="Prephen_DH"/>
</dbReference>
<dbReference type="PANTHER" id="PTHR21363">
    <property type="entry name" value="PREPHENATE DEHYDROGENASE"/>
    <property type="match status" value="1"/>
</dbReference>